<keyword evidence="2" id="KW-0805">Transcription regulation</keyword>
<dbReference type="InterPro" id="IPR036093">
    <property type="entry name" value="NAC_dom_sf"/>
</dbReference>
<evidence type="ECO:0000313" key="7">
    <source>
        <dbReference type="EMBL" id="KAL0923477.1"/>
    </source>
</evidence>
<keyword evidence="3" id="KW-0238">DNA-binding</keyword>
<dbReference type="GO" id="GO:0003677">
    <property type="term" value="F:DNA binding"/>
    <property type="evidence" value="ECO:0007669"/>
    <property type="project" value="UniProtKB-KW"/>
</dbReference>
<dbReference type="PANTHER" id="PTHR31744">
    <property type="entry name" value="PROTEIN CUP-SHAPED COTYLEDON 2-RELATED"/>
    <property type="match status" value="1"/>
</dbReference>
<proteinExistence type="predicted"/>
<comment type="subcellular location">
    <subcellularLocation>
        <location evidence="1">Nucleus</location>
    </subcellularLocation>
</comment>
<evidence type="ECO:0000259" key="6">
    <source>
        <dbReference type="PROSITE" id="PS51005"/>
    </source>
</evidence>
<dbReference type="Pfam" id="PF02365">
    <property type="entry name" value="NAM"/>
    <property type="match status" value="1"/>
</dbReference>
<accession>A0ABD0VE93</accession>
<keyword evidence="5" id="KW-0539">Nucleus</keyword>
<dbReference type="SUPFAM" id="SSF101941">
    <property type="entry name" value="NAC domain"/>
    <property type="match status" value="1"/>
</dbReference>
<comment type="caution">
    <text evidence="7">The sequence shown here is derived from an EMBL/GenBank/DDBJ whole genome shotgun (WGS) entry which is preliminary data.</text>
</comment>
<feature type="domain" description="NAC" evidence="6">
    <location>
        <begin position="93"/>
        <end position="247"/>
    </location>
</feature>
<keyword evidence="8" id="KW-1185">Reference proteome</keyword>
<name>A0ABD0VE93_DENTH</name>
<dbReference type="PANTHER" id="PTHR31744:SF79">
    <property type="entry name" value="NAC DOMAIN-CONTAINING PROTEIN"/>
    <property type="match status" value="1"/>
</dbReference>
<evidence type="ECO:0000256" key="2">
    <source>
        <dbReference type="ARBA" id="ARBA00023015"/>
    </source>
</evidence>
<dbReference type="PROSITE" id="PS51005">
    <property type="entry name" value="NAC"/>
    <property type="match status" value="1"/>
</dbReference>
<evidence type="ECO:0000313" key="8">
    <source>
        <dbReference type="Proteomes" id="UP001552299"/>
    </source>
</evidence>
<organism evidence="7 8">
    <name type="scientific">Dendrobium thyrsiflorum</name>
    <name type="common">Pinecone-like raceme dendrobium</name>
    <name type="synonym">Orchid</name>
    <dbReference type="NCBI Taxonomy" id="117978"/>
    <lineage>
        <taxon>Eukaryota</taxon>
        <taxon>Viridiplantae</taxon>
        <taxon>Streptophyta</taxon>
        <taxon>Embryophyta</taxon>
        <taxon>Tracheophyta</taxon>
        <taxon>Spermatophyta</taxon>
        <taxon>Magnoliopsida</taxon>
        <taxon>Liliopsida</taxon>
        <taxon>Asparagales</taxon>
        <taxon>Orchidaceae</taxon>
        <taxon>Epidendroideae</taxon>
        <taxon>Malaxideae</taxon>
        <taxon>Dendrobiinae</taxon>
        <taxon>Dendrobium</taxon>
    </lineage>
</organism>
<keyword evidence="4" id="KW-0804">Transcription</keyword>
<dbReference type="GO" id="GO:0005634">
    <property type="term" value="C:nucleus"/>
    <property type="evidence" value="ECO:0007669"/>
    <property type="project" value="UniProtKB-SubCell"/>
</dbReference>
<dbReference type="EMBL" id="JANQDX010000006">
    <property type="protein sequence ID" value="KAL0923477.1"/>
    <property type="molecule type" value="Genomic_DNA"/>
</dbReference>
<dbReference type="Proteomes" id="UP001552299">
    <property type="component" value="Unassembled WGS sequence"/>
</dbReference>
<reference evidence="7 8" key="1">
    <citation type="journal article" date="2024" name="Plant Biotechnol. J.">
        <title>Dendrobium thyrsiflorum genome and its molecular insights into genes involved in important horticultural traits.</title>
        <authorList>
            <person name="Chen B."/>
            <person name="Wang J.Y."/>
            <person name="Zheng P.J."/>
            <person name="Li K.L."/>
            <person name="Liang Y.M."/>
            <person name="Chen X.F."/>
            <person name="Zhang C."/>
            <person name="Zhao X."/>
            <person name="He X."/>
            <person name="Zhang G.Q."/>
            <person name="Liu Z.J."/>
            <person name="Xu Q."/>
        </authorList>
    </citation>
    <scope>NUCLEOTIDE SEQUENCE [LARGE SCALE GENOMIC DNA]</scope>
    <source>
        <strain evidence="7">GZMU011</strain>
    </source>
</reference>
<dbReference type="Gene3D" id="2.170.150.80">
    <property type="entry name" value="NAC domain"/>
    <property type="match status" value="1"/>
</dbReference>
<dbReference type="AlphaFoldDB" id="A0ABD0VE93"/>
<evidence type="ECO:0000256" key="1">
    <source>
        <dbReference type="ARBA" id="ARBA00004123"/>
    </source>
</evidence>
<evidence type="ECO:0000256" key="4">
    <source>
        <dbReference type="ARBA" id="ARBA00023163"/>
    </source>
</evidence>
<gene>
    <name evidence="7" type="ORF">M5K25_007535</name>
</gene>
<dbReference type="InterPro" id="IPR003441">
    <property type="entry name" value="NAC-dom"/>
</dbReference>
<protein>
    <recommendedName>
        <fullName evidence="6">NAC domain-containing protein</fullName>
    </recommendedName>
</protein>
<evidence type="ECO:0000256" key="3">
    <source>
        <dbReference type="ARBA" id="ARBA00023125"/>
    </source>
</evidence>
<dbReference type="FunFam" id="2.170.150.80:FF:000010">
    <property type="entry name" value="NAC domain-containing protein 67-like"/>
    <property type="match status" value="1"/>
</dbReference>
<sequence>MLLSVWCCVPKRSGTAKFVGRNNRAERHNALNSAPQCCGVPQRCRAIRRKDSKQFGTPSAFLKKTISSFFSANNERKEERKRKVMEKNGSELDLPGFRFHPTEEELLEFYLRRATAGKKLNFDIIGTLNLYLYDPWDLPALAKMGEREWYFFVPRDRRQANGGRPNRTTERGFWKATGSDRPIRSAANPRRLIGLKKTLVFYLGRAPHGNKTDWVMNEYRLPDVLPTSLSVPQPPKEDIVLCRIYRKATSQKELEQRAAMEASRASQGCTVSATSSDQENLQKISYDSNEVIMEMKVEFELPPVEFNKEAAEVSSAETQPPIMPLLESSAAVECSALSPEPSAIRPPPSPASKTPAVRQLPILPALQVPNHMSYDLVQDSFLSQLRSPWLDQWSPLYASLLNF</sequence>
<evidence type="ECO:0000256" key="5">
    <source>
        <dbReference type="ARBA" id="ARBA00023242"/>
    </source>
</evidence>